<organism evidence="3 4">
    <name type="scientific">Georgenia halophila</name>
    <dbReference type="NCBI Taxonomy" id="620889"/>
    <lineage>
        <taxon>Bacteria</taxon>
        <taxon>Bacillati</taxon>
        <taxon>Actinomycetota</taxon>
        <taxon>Actinomycetes</taxon>
        <taxon>Micrococcales</taxon>
        <taxon>Bogoriellaceae</taxon>
        <taxon>Georgenia</taxon>
    </lineage>
</organism>
<dbReference type="Pfam" id="PF00296">
    <property type="entry name" value="Bac_luciferase"/>
    <property type="match status" value="1"/>
</dbReference>
<proteinExistence type="predicted"/>
<dbReference type="PANTHER" id="PTHR43244">
    <property type="match status" value="1"/>
</dbReference>
<evidence type="ECO:0000259" key="2">
    <source>
        <dbReference type="Pfam" id="PF00296"/>
    </source>
</evidence>
<dbReference type="SUPFAM" id="SSF51679">
    <property type="entry name" value="Bacterial luciferase-like"/>
    <property type="match status" value="1"/>
</dbReference>
<keyword evidence="1" id="KW-0560">Oxidoreductase</keyword>
<dbReference type="InterPro" id="IPR050564">
    <property type="entry name" value="F420-G6PD/mer"/>
</dbReference>
<dbReference type="PANTHER" id="PTHR43244:SF1">
    <property type="entry name" value="5,10-METHYLENETETRAHYDROMETHANOPTERIN REDUCTASE"/>
    <property type="match status" value="1"/>
</dbReference>
<gene>
    <name evidence="3" type="ORF">GCM10023169_27580</name>
</gene>
<dbReference type="InterPro" id="IPR011251">
    <property type="entry name" value="Luciferase-like_dom"/>
</dbReference>
<protein>
    <recommendedName>
        <fullName evidence="2">Luciferase-like domain-containing protein</fullName>
    </recommendedName>
</protein>
<evidence type="ECO:0000313" key="4">
    <source>
        <dbReference type="Proteomes" id="UP001500622"/>
    </source>
</evidence>
<dbReference type="Proteomes" id="UP001500622">
    <property type="component" value="Unassembled WGS sequence"/>
</dbReference>
<sequence>MTTYGFHASHEQTAPSRLLADVQAAERAGFDAAMSSDHITPWGERQGHSGFAFSWLGAALATTSFPIGSVNAPGQRYHPTLVAQATTTPAEMFPDRDWVALGSGQAMNEHVTGEPWPVTETRVRRLEECVDVVRVYDRPVEPVPLLACAITPPTAA</sequence>
<name>A0ABP8LFP5_9MICO</name>
<feature type="domain" description="Luciferase-like" evidence="2">
    <location>
        <begin position="9"/>
        <end position="134"/>
    </location>
</feature>
<keyword evidence="4" id="KW-1185">Reference proteome</keyword>
<dbReference type="InterPro" id="IPR036661">
    <property type="entry name" value="Luciferase-like_sf"/>
</dbReference>
<evidence type="ECO:0000313" key="3">
    <source>
        <dbReference type="EMBL" id="GAA4427495.1"/>
    </source>
</evidence>
<comment type="caution">
    <text evidence="3">The sequence shown here is derived from an EMBL/GenBank/DDBJ whole genome shotgun (WGS) entry which is preliminary data.</text>
</comment>
<reference evidence="4" key="1">
    <citation type="journal article" date="2019" name="Int. J. Syst. Evol. Microbiol.">
        <title>The Global Catalogue of Microorganisms (GCM) 10K type strain sequencing project: providing services to taxonomists for standard genome sequencing and annotation.</title>
        <authorList>
            <consortium name="The Broad Institute Genomics Platform"/>
            <consortium name="The Broad Institute Genome Sequencing Center for Infectious Disease"/>
            <person name="Wu L."/>
            <person name="Ma J."/>
        </authorList>
    </citation>
    <scope>NUCLEOTIDE SEQUENCE [LARGE SCALE GENOMIC DNA]</scope>
    <source>
        <strain evidence="4">JCM 17810</strain>
    </source>
</reference>
<evidence type="ECO:0000256" key="1">
    <source>
        <dbReference type="ARBA" id="ARBA00023002"/>
    </source>
</evidence>
<dbReference type="Gene3D" id="3.20.20.30">
    <property type="entry name" value="Luciferase-like domain"/>
    <property type="match status" value="1"/>
</dbReference>
<dbReference type="EMBL" id="BAABGN010000011">
    <property type="protein sequence ID" value="GAA4427495.1"/>
    <property type="molecule type" value="Genomic_DNA"/>
</dbReference>
<accession>A0ABP8LFP5</accession>